<dbReference type="SUPFAM" id="SSF51905">
    <property type="entry name" value="FAD/NAD(P)-binding domain"/>
    <property type="match status" value="1"/>
</dbReference>
<evidence type="ECO:0000313" key="9">
    <source>
        <dbReference type="EMBL" id="QUV95566.1"/>
    </source>
</evidence>
<dbReference type="SUPFAM" id="SSF54373">
    <property type="entry name" value="FAD-linked reductases, C-terminal domain"/>
    <property type="match status" value="1"/>
</dbReference>
<keyword evidence="5" id="KW-0560">Oxidoreductase</keyword>
<feature type="domain" description="Glucose-methanol-choline oxidoreductase C-terminal" evidence="8">
    <location>
        <begin position="418"/>
        <end position="535"/>
    </location>
</feature>
<evidence type="ECO:0000259" key="7">
    <source>
        <dbReference type="Pfam" id="PF00732"/>
    </source>
</evidence>
<keyword evidence="6" id="KW-0812">Transmembrane</keyword>
<dbReference type="InterPro" id="IPR051473">
    <property type="entry name" value="P2Ox-like"/>
</dbReference>
<evidence type="ECO:0000313" key="10">
    <source>
        <dbReference type="Proteomes" id="UP000677668"/>
    </source>
</evidence>
<evidence type="ECO:0000256" key="5">
    <source>
        <dbReference type="ARBA" id="ARBA00023002"/>
    </source>
</evidence>
<dbReference type="Proteomes" id="UP000677668">
    <property type="component" value="Chromosome 2"/>
</dbReference>
<keyword evidence="4" id="KW-0274">FAD</keyword>
<dbReference type="InterPro" id="IPR000172">
    <property type="entry name" value="GMC_OxRdtase_N"/>
</dbReference>
<keyword evidence="6" id="KW-1133">Transmembrane helix</keyword>
<protein>
    <submittedName>
        <fullName evidence="9">GMC family oxidoreductase</fullName>
    </submittedName>
</protein>
<evidence type="ECO:0000256" key="3">
    <source>
        <dbReference type="ARBA" id="ARBA00022630"/>
    </source>
</evidence>
<keyword evidence="10" id="KW-1185">Reference proteome</keyword>
<keyword evidence="6" id="KW-0472">Membrane</keyword>
<proteinExistence type="inferred from homology"/>
<dbReference type="EMBL" id="CP072643">
    <property type="protein sequence ID" value="QUV95566.1"/>
    <property type="molecule type" value="Genomic_DNA"/>
</dbReference>
<name>A0ABX8B907_9BACT</name>
<dbReference type="Pfam" id="PF00732">
    <property type="entry name" value="GMC_oxred_N"/>
    <property type="match status" value="1"/>
</dbReference>
<comment type="cofactor">
    <cofactor evidence="1">
        <name>FAD</name>
        <dbReference type="ChEBI" id="CHEBI:57692"/>
    </cofactor>
</comment>
<feature type="transmembrane region" description="Helical" evidence="6">
    <location>
        <begin position="6"/>
        <end position="26"/>
    </location>
</feature>
<dbReference type="PANTHER" id="PTHR42784">
    <property type="entry name" value="PYRANOSE 2-OXIDASE"/>
    <property type="match status" value="1"/>
</dbReference>
<evidence type="ECO:0000256" key="2">
    <source>
        <dbReference type="ARBA" id="ARBA00010790"/>
    </source>
</evidence>
<evidence type="ECO:0000256" key="4">
    <source>
        <dbReference type="ARBA" id="ARBA00022827"/>
    </source>
</evidence>
<evidence type="ECO:0000256" key="6">
    <source>
        <dbReference type="SAM" id="Phobius"/>
    </source>
</evidence>
<organism evidence="9 10">
    <name type="scientific">Chloracidobacterium sp. N</name>
    <dbReference type="NCBI Taxonomy" id="2821540"/>
    <lineage>
        <taxon>Bacteria</taxon>
        <taxon>Pseudomonadati</taxon>
        <taxon>Acidobacteriota</taxon>
        <taxon>Terriglobia</taxon>
        <taxon>Terriglobales</taxon>
        <taxon>Acidobacteriaceae</taxon>
        <taxon>Chloracidobacterium</taxon>
        <taxon>Chloracidobacterium aggregatum</taxon>
    </lineage>
</organism>
<dbReference type="InterPro" id="IPR007867">
    <property type="entry name" value="GMC_OxRtase_C"/>
</dbReference>
<dbReference type="Gene3D" id="3.50.50.60">
    <property type="entry name" value="FAD/NAD(P)-binding domain"/>
    <property type="match status" value="2"/>
</dbReference>
<gene>
    <name evidence="9" type="ORF">J8C05_12075</name>
</gene>
<comment type="similarity">
    <text evidence="2">Belongs to the GMC oxidoreductase family.</text>
</comment>
<dbReference type="Pfam" id="PF13450">
    <property type="entry name" value="NAD_binding_8"/>
    <property type="match status" value="1"/>
</dbReference>
<evidence type="ECO:0000259" key="8">
    <source>
        <dbReference type="Pfam" id="PF05199"/>
    </source>
</evidence>
<dbReference type="PANTHER" id="PTHR42784:SF1">
    <property type="entry name" value="PYRANOSE 2-OXIDASE"/>
    <property type="match status" value="1"/>
</dbReference>
<accession>A0ABX8B907</accession>
<reference evidence="9 10" key="1">
    <citation type="submission" date="2021-03" db="EMBL/GenBank/DDBJ databases">
        <title>Genomic and phenotypic characterization of Chloracidobacterium isolates provides evidence for multiple species.</title>
        <authorList>
            <person name="Saini M.K."/>
            <person name="Costas A.M.G."/>
            <person name="Tank M."/>
            <person name="Bryant D.A."/>
        </authorList>
    </citation>
    <scope>NUCLEOTIDE SEQUENCE [LARGE SCALE GENOMIC DNA]</scope>
    <source>
        <strain evidence="9 10">N</strain>
    </source>
</reference>
<keyword evidence="3" id="KW-0285">Flavoprotein</keyword>
<feature type="domain" description="Glucose-methanol-choline oxidoreductase N-terminal" evidence="7">
    <location>
        <begin position="201"/>
        <end position="294"/>
    </location>
</feature>
<sequence>MRQDNVSQVIVIGGGAAGLAVAYGLVMRGLTVTVLEFGPVPDPQREFLTDTPPETLPWRGHGADGEEAYPAAHLISDTDAPYRLGIEAGRSFLKRVRVAGGKTLYWTAHALRFGDLEFQARTLTGRGEDWPLNHATLSPWYAAAERLMGVTGQPAGLIQHPDGQFQPPLFGLRAAERQMQAALARQGVPLVLARKAISNGERSPACHGCGRCALGCRTAAKYDAFSRLVPAAARTGRLTLRSNAIVTEIIPDANRWAHGVNIMDRQTRATTSLTAQVVVVAASAVETARLLLASPHPDGGKGLANSSGLVGVFLSESMGVEIEGWLPALKGTARKSGPRADSPHHGEHGLIPRHVNLSPGSEADFGGGWLFLTQSGPTLFPSPAQLQSGFGRAWKQALSAWHPASIRLQGIAEVGMRRENHIRLDPHQVDTWGRPLPKVSFTLSDEDRARWQAMVDAGCTFLDTLGADHITVRRMVPETGGGLHACGTCRMGKDPVTSVTNEFGQTHDIPNLFIADASLFVSSLNQPTLTVMALALRQAHFIADWLRHPPPRR</sequence>
<dbReference type="RefSeq" id="WP_211423786.1">
    <property type="nucleotide sequence ID" value="NZ_CP072643.1"/>
</dbReference>
<dbReference type="InterPro" id="IPR036188">
    <property type="entry name" value="FAD/NAD-bd_sf"/>
</dbReference>
<evidence type="ECO:0000256" key="1">
    <source>
        <dbReference type="ARBA" id="ARBA00001974"/>
    </source>
</evidence>
<dbReference type="Pfam" id="PF05199">
    <property type="entry name" value="GMC_oxred_C"/>
    <property type="match status" value="1"/>
</dbReference>